<evidence type="ECO:0000313" key="2">
    <source>
        <dbReference type="Proteomes" id="UP001165090"/>
    </source>
</evidence>
<accession>A0ABQ5SNF3</accession>
<comment type="caution">
    <text evidence="1">The sequence shown here is derived from an EMBL/GenBank/DDBJ whole genome shotgun (WGS) entry which is preliminary data.</text>
</comment>
<protein>
    <recommendedName>
        <fullName evidence="3">Retrotransposon gag domain-containing protein</fullName>
    </recommendedName>
</protein>
<keyword evidence="2" id="KW-1185">Reference proteome</keyword>
<evidence type="ECO:0008006" key="3">
    <source>
        <dbReference type="Google" id="ProtNLM"/>
    </source>
</evidence>
<name>A0ABQ5SNF3_9CHLO</name>
<sequence>MLYLTSFSHALDLHVWVLDYSATAALLARFTLGDQSWIAAVPRVLAFDTYRMQLNETVDAYQSRFEALIAPVVDLTERDYIYWFQRGISDTLARESTADLMSAGVQSYVNWVQIDRNAETRILTKQEPSRFTTPVSATPMQNVVCETEPMYGTTSVPLSPATMDPNGTCHANNAPSLETQGSAHKDHEITLARRKREEEPRSTVGVCGTDPEVKRQQVQDKWLTKWECMLAELTWRQQARVCLRCASGHPTRICPLLPPLILKQEATGDTQPAASCEAARMLSQVQEM</sequence>
<organism evidence="1 2">
    <name type="scientific">Volvox africanus</name>
    <dbReference type="NCBI Taxonomy" id="51714"/>
    <lineage>
        <taxon>Eukaryota</taxon>
        <taxon>Viridiplantae</taxon>
        <taxon>Chlorophyta</taxon>
        <taxon>core chlorophytes</taxon>
        <taxon>Chlorophyceae</taxon>
        <taxon>CS clade</taxon>
        <taxon>Chlamydomonadales</taxon>
        <taxon>Volvocaceae</taxon>
        <taxon>Volvox</taxon>
    </lineage>
</organism>
<gene>
    <name evidence="1" type="ORF">VaNZ11_016021</name>
</gene>
<dbReference type="EMBL" id="BSDZ01000101">
    <property type="protein sequence ID" value="GLI70927.1"/>
    <property type="molecule type" value="Genomic_DNA"/>
</dbReference>
<evidence type="ECO:0000313" key="1">
    <source>
        <dbReference type="EMBL" id="GLI70927.1"/>
    </source>
</evidence>
<dbReference type="Proteomes" id="UP001165090">
    <property type="component" value="Unassembled WGS sequence"/>
</dbReference>
<proteinExistence type="predicted"/>
<reference evidence="1 2" key="1">
    <citation type="journal article" date="2023" name="IScience">
        <title>Expanded male sex-determining region conserved during the evolution of homothallism in the green alga Volvox.</title>
        <authorList>
            <person name="Yamamoto K."/>
            <person name="Matsuzaki R."/>
            <person name="Mahakham W."/>
            <person name="Heman W."/>
            <person name="Sekimoto H."/>
            <person name="Kawachi M."/>
            <person name="Minakuchi Y."/>
            <person name="Toyoda A."/>
            <person name="Nozaki H."/>
        </authorList>
    </citation>
    <scope>NUCLEOTIDE SEQUENCE [LARGE SCALE GENOMIC DNA]</scope>
    <source>
        <strain evidence="1 2">NIES-4468</strain>
    </source>
</reference>